<evidence type="ECO:0000313" key="6">
    <source>
        <dbReference type="Proteomes" id="UP000315750"/>
    </source>
</evidence>
<dbReference type="Pfam" id="PF13377">
    <property type="entry name" value="Peripla_BP_3"/>
    <property type="match status" value="1"/>
</dbReference>
<keyword evidence="3" id="KW-0804">Transcription</keyword>
<dbReference type="Gene3D" id="3.40.50.2300">
    <property type="match status" value="2"/>
</dbReference>
<gene>
    <name evidence="5" type="primary">xylR_10</name>
    <name evidence="5" type="ORF">Pan181_34450</name>
</gene>
<dbReference type="AlphaFoldDB" id="A0A518AR77"/>
<dbReference type="EMBL" id="CP036278">
    <property type="protein sequence ID" value="QDU57231.1"/>
    <property type="molecule type" value="Genomic_DNA"/>
</dbReference>
<evidence type="ECO:0000259" key="4">
    <source>
        <dbReference type="PROSITE" id="PS01124"/>
    </source>
</evidence>
<dbReference type="PANTHER" id="PTHR30146">
    <property type="entry name" value="LACI-RELATED TRANSCRIPTIONAL REPRESSOR"/>
    <property type="match status" value="1"/>
</dbReference>
<dbReference type="InterPro" id="IPR046335">
    <property type="entry name" value="LacI/GalR-like_sensor"/>
</dbReference>
<keyword evidence="1" id="KW-0805">Transcription regulation</keyword>
<keyword evidence="2" id="KW-0238">DNA-binding</keyword>
<keyword evidence="6" id="KW-1185">Reference proteome</keyword>
<evidence type="ECO:0000313" key="5">
    <source>
        <dbReference type="EMBL" id="QDU57231.1"/>
    </source>
</evidence>
<dbReference type="GO" id="GO:0000976">
    <property type="term" value="F:transcription cis-regulatory region binding"/>
    <property type="evidence" value="ECO:0007669"/>
    <property type="project" value="TreeGrafter"/>
</dbReference>
<dbReference type="InterPro" id="IPR028082">
    <property type="entry name" value="Peripla_BP_I"/>
</dbReference>
<dbReference type="InterPro" id="IPR009057">
    <property type="entry name" value="Homeodomain-like_sf"/>
</dbReference>
<dbReference type="SUPFAM" id="SSF53822">
    <property type="entry name" value="Periplasmic binding protein-like I"/>
    <property type="match status" value="1"/>
</dbReference>
<dbReference type="SUPFAM" id="SSF46689">
    <property type="entry name" value="Homeodomain-like"/>
    <property type="match status" value="1"/>
</dbReference>
<protein>
    <submittedName>
        <fullName evidence="5">Xylose operon regulatory protein</fullName>
    </submittedName>
</protein>
<dbReference type="CDD" id="cd01543">
    <property type="entry name" value="PBP1_XylR"/>
    <property type="match status" value="1"/>
</dbReference>
<dbReference type="PANTHER" id="PTHR30146:SF24">
    <property type="entry name" value="XYLOSE OPERON REGULATORY PROTEIN"/>
    <property type="match status" value="1"/>
</dbReference>
<dbReference type="Pfam" id="PF12833">
    <property type="entry name" value="HTH_18"/>
    <property type="match status" value="1"/>
</dbReference>
<proteinExistence type="predicted"/>
<reference evidence="5 6" key="1">
    <citation type="submission" date="2019-02" db="EMBL/GenBank/DDBJ databases">
        <title>Deep-cultivation of Planctomycetes and their phenomic and genomic characterization uncovers novel biology.</title>
        <authorList>
            <person name="Wiegand S."/>
            <person name="Jogler M."/>
            <person name="Boedeker C."/>
            <person name="Pinto D."/>
            <person name="Vollmers J."/>
            <person name="Rivas-Marin E."/>
            <person name="Kohn T."/>
            <person name="Peeters S.H."/>
            <person name="Heuer A."/>
            <person name="Rast P."/>
            <person name="Oberbeckmann S."/>
            <person name="Bunk B."/>
            <person name="Jeske O."/>
            <person name="Meyerdierks A."/>
            <person name="Storesund J.E."/>
            <person name="Kallscheuer N."/>
            <person name="Luecker S."/>
            <person name="Lage O.M."/>
            <person name="Pohl T."/>
            <person name="Merkel B.J."/>
            <person name="Hornburger P."/>
            <person name="Mueller R.-W."/>
            <person name="Bruemmer F."/>
            <person name="Labrenz M."/>
            <person name="Spormann A.M."/>
            <person name="Op den Camp H."/>
            <person name="Overmann J."/>
            <person name="Amann R."/>
            <person name="Jetten M.S.M."/>
            <person name="Mascher T."/>
            <person name="Medema M.H."/>
            <person name="Devos D.P."/>
            <person name="Kaster A.-K."/>
            <person name="Ovreas L."/>
            <person name="Rohde M."/>
            <person name="Galperin M.Y."/>
            <person name="Jogler C."/>
        </authorList>
    </citation>
    <scope>NUCLEOTIDE SEQUENCE [LARGE SCALE GENOMIC DNA]</scope>
    <source>
        <strain evidence="5 6">Pan181</strain>
    </source>
</reference>
<evidence type="ECO:0000256" key="2">
    <source>
        <dbReference type="ARBA" id="ARBA00023125"/>
    </source>
</evidence>
<dbReference type="Proteomes" id="UP000315750">
    <property type="component" value="Chromosome"/>
</dbReference>
<dbReference type="Pfam" id="PF22177">
    <property type="entry name" value="PBP1_XylR"/>
    <property type="match status" value="1"/>
</dbReference>
<sequence length="385" mass="42696">MERQAPFRVAVLVDTSSAWGRRLNQGILLYAERNGPWNIWVEPRGGSETLRIPEGWSGHGIIARVSSPAMARHLQQQNLPVVNVSGIRVREATFPKVSIDNDAFAQLAVEHFLDRGVRHIAYVGLHARPYSVDRQEALARACEAAGCDFLVYHQVPDQSGRRWLRARERLGSWIEGLPKPVGILAWAVRRGGDVIEEAMHRGFRVPDDVAVLGDDDELLCNSVHPPLSGVVLPSEQIGLKAAAMIHALMEGRPLDERVITVAPTAIEPRASTDVLAIDDTEVASAVRIIRNRASNPLSVQEIADTLAISRRSLERRFQQSLHRTMGDEISRVHLERAKLLLATTDMPIPAVADASGYGSPEYFARVMKRDTGLTPRQYRGQHQGR</sequence>
<dbReference type="Gene3D" id="1.10.10.60">
    <property type="entry name" value="Homeodomain-like"/>
    <property type="match status" value="1"/>
</dbReference>
<dbReference type="PROSITE" id="PS01124">
    <property type="entry name" value="HTH_ARAC_FAMILY_2"/>
    <property type="match status" value="1"/>
</dbReference>
<feature type="domain" description="HTH araC/xylS-type" evidence="4">
    <location>
        <begin position="283"/>
        <end position="381"/>
    </location>
</feature>
<organism evidence="5 6">
    <name type="scientific">Aeoliella mucimassa</name>
    <dbReference type="NCBI Taxonomy" id="2527972"/>
    <lineage>
        <taxon>Bacteria</taxon>
        <taxon>Pseudomonadati</taxon>
        <taxon>Planctomycetota</taxon>
        <taxon>Planctomycetia</taxon>
        <taxon>Pirellulales</taxon>
        <taxon>Lacipirellulaceae</taxon>
        <taxon>Aeoliella</taxon>
    </lineage>
</organism>
<evidence type="ECO:0000256" key="1">
    <source>
        <dbReference type="ARBA" id="ARBA00023015"/>
    </source>
</evidence>
<dbReference type="InterPro" id="IPR054031">
    <property type="entry name" value="XylR_PBP1"/>
</dbReference>
<dbReference type="KEGG" id="amuc:Pan181_34450"/>
<accession>A0A518AR77</accession>
<dbReference type="InterPro" id="IPR018060">
    <property type="entry name" value="HTH_AraC"/>
</dbReference>
<dbReference type="RefSeq" id="WP_197528423.1">
    <property type="nucleotide sequence ID" value="NZ_CP036278.1"/>
</dbReference>
<name>A0A518AR77_9BACT</name>
<dbReference type="SMART" id="SM00342">
    <property type="entry name" value="HTH_ARAC"/>
    <property type="match status" value="1"/>
</dbReference>
<evidence type="ECO:0000256" key="3">
    <source>
        <dbReference type="ARBA" id="ARBA00023163"/>
    </source>
</evidence>
<dbReference type="GO" id="GO:0003700">
    <property type="term" value="F:DNA-binding transcription factor activity"/>
    <property type="evidence" value="ECO:0007669"/>
    <property type="project" value="InterPro"/>
</dbReference>